<dbReference type="OrthoDB" id="9759476at2"/>
<gene>
    <name evidence="10" type="ORF">SAMN02745196_02909</name>
</gene>
<keyword evidence="5 6" id="KW-0472">Membrane</keyword>
<evidence type="ECO:0000313" key="10">
    <source>
        <dbReference type="EMBL" id="SHI10919.1"/>
    </source>
</evidence>
<dbReference type="PANTHER" id="PTHR47618">
    <property type="entry name" value="BIFUNCTIONAL OLIGORIBONUCLEASE AND PAP PHOSPHATASE NRNA"/>
    <property type="match status" value="1"/>
</dbReference>
<evidence type="ECO:0000256" key="7">
    <source>
        <dbReference type="PIRSR" id="PIRSR026583-50"/>
    </source>
</evidence>
<dbReference type="InterPro" id="IPR038763">
    <property type="entry name" value="DHH_sf"/>
</dbReference>
<feature type="binding site" evidence="7">
    <location>
        <position position="361"/>
    </location>
    <ligand>
        <name>Mn(2+)</name>
        <dbReference type="ChEBI" id="CHEBI:29035"/>
        <label>1</label>
    </ligand>
</feature>
<sequence>MNNKYKNLVPDNKVYLILITLLIIALFYYEHFGLAAIFISIFLVSILLNVKAYIDKKSKFQKFIENLSSDMNIATSNHIINSPFSLILMGGRGEVLWYNQKASSLLHERQLLGKSIKDISKELNIKQIHEGKKQVFKYVEIENRYYDVFVTAIDKSQKPIIEDSVALLTFCDVTDKFNLEENIKNDKYTIMLIEVDNLNDVLKTTSENEGPLLSAAIERTLNNYAQGLQGMIKKYASNKYIVVAQNKFIKKEVENKFEILDQIRDLYFGNKLAVTLSIGIGVGGVTANENYGYSESAKELALGRGGDQVVLKNRDKLSFFGGKTKEVEKRTKVKARVIAHALVDLVNESDRVFIMGHKNADIDCIGAAIGLGSVIRNLGKRYNIILEEIGEGTKKVIEEVKKEYDNEKIFISSDQCFTEITDNSLLIIVDVHNKNHVESMEIVNKSNRVVIIDHHRKSPDFISNNILSYIETYASSTAELVTEMIPYMVDKPNVKVIEAIALLSGICVDTKNFTFKTGVRTFEAAAFLRRLGADTVAVKKMFSQNLDVYIKKADIIKNVQVINDIAIAICPQNIDNNIIAAQVADELITISPIKASFALVNIKDNIFISGRSLDDINVQVILEGLNGGGHMNMAGAKLVNTSMDEAVELLKDSISKYLREGEK</sequence>
<dbReference type="Pfam" id="PF01368">
    <property type="entry name" value="DHH"/>
    <property type="match status" value="1"/>
</dbReference>
<feature type="domain" description="GGDEF" evidence="9">
    <location>
        <begin position="186"/>
        <end position="314"/>
    </location>
</feature>
<dbReference type="EMBL" id="FQXP01000014">
    <property type="protein sequence ID" value="SHI10919.1"/>
    <property type="molecule type" value="Genomic_DNA"/>
</dbReference>
<dbReference type="InterPro" id="IPR001667">
    <property type="entry name" value="DDH_dom"/>
</dbReference>
<dbReference type="AlphaFoldDB" id="A0A1M5YG87"/>
<dbReference type="GO" id="GO:0046872">
    <property type="term" value="F:metal ion binding"/>
    <property type="evidence" value="ECO:0007669"/>
    <property type="project" value="UniProtKB-KW"/>
</dbReference>
<feature type="binding site" evidence="7">
    <location>
        <position position="509"/>
    </location>
    <ligand>
        <name>Mn(2+)</name>
        <dbReference type="ChEBI" id="CHEBI:29035"/>
        <label>2</label>
    </ligand>
</feature>
<feature type="binding site" evidence="7">
    <location>
        <position position="363"/>
    </location>
    <ligand>
        <name>Mn(2+)</name>
        <dbReference type="ChEBI" id="CHEBI:29035"/>
        <label>2</label>
    </ligand>
</feature>
<dbReference type="Proteomes" id="UP000184526">
    <property type="component" value="Unassembled WGS sequence"/>
</dbReference>
<evidence type="ECO:0000256" key="2">
    <source>
        <dbReference type="ARBA" id="ARBA00022475"/>
    </source>
</evidence>
<keyword evidence="6" id="KW-0378">Hydrolase</keyword>
<dbReference type="SUPFAM" id="SSF64182">
    <property type="entry name" value="DHH phosphoesterases"/>
    <property type="match status" value="1"/>
</dbReference>
<evidence type="ECO:0000256" key="3">
    <source>
        <dbReference type="ARBA" id="ARBA00022692"/>
    </source>
</evidence>
<feature type="transmembrane region" description="Helical" evidence="8">
    <location>
        <begin position="35"/>
        <end position="54"/>
    </location>
</feature>
<comment type="cofactor">
    <cofactor evidence="7">
        <name>Mn(2+)</name>
        <dbReference type="ChEBI" id="CHEBI:29035"/>
    </cofactor>
    <text evidence="7">For phosphodiesterase activity, probably binds 2 Mn(2+) per subunit.</text>
</comment>
<evidence type="ECO:0000256" key="4">
    <source>
        <dbReference type="ARBA" id="ARBA00022989"/>
    </source>
</evidence>
<feature type="binding site" evidence="7">
    <location>
        <position position="430"/>
    </location>
    <ligand>
        <name>Mn(2+)</name>
        <dbReference type="ChEBI" id="CHEBI:29035"/>
        <label>1</label>
    </ligand>
</feature>
<dbReference type="PROSITE" id="PS50887">
    <property type="entry name" value="GGDEF"/>
    <property type="match status" value="1"/>
</dbReference>
<dbReference type="InterPro" id="IPR049553">
    <property type="entry name" value="GdpP-like_PAS"/>
</dbReference>
<protein>
    <recommendedName>
        <fullName evidence="6">Cyclic-di-AMP phosphodiesterase</fullName>
        <ecNumber evidence="6">3.1.4.-</ecNumber>
    </recommendedName>
</protein>
<dbReference type="Gene3D" id="3.30.450.20">
    <property type="entry name" value="PAS domain"/>
    <property type="match status" value="1"/>
</dbReference>
<dbReference type="Pfam" id="PF24898">
    <property type="entry name" value="GGDEF_GdpP"/>
    <property type="match status" value="1"/>
</dbReference>
<feature type="binding site" evidence="7">
    <location>
        <position position="430"/>
    </location>
    <ligand>
        <name>Mn(2+)</name>
        <dbReference type="ChEBI" id="CHEBI:29035"/>
        <label>2</label>
    </ligand>
</feature>
<dbReference type="RefSeq" id="WP_072832719.1">
    <property type="nucleotide sequence ID" value="NZ_FQXP01000014.1"/>
</dbReference>
<dbReference type="GO" id="GO:0106409">
    <property type="term" value="F:cyclic-di-AMP phosphodiesterase activity"/>
    <property type="evidence" value="ECO:0007669"/>
    <property type="project" value="RHEA"/>
</dbReference>
<feature type="binding site" evidence="7">
    <location>
        <position position="357"/>
    </location>
    <ligand>
        <name>Mn(2+)</name>
        <dbReference type="ChEBI" id="CHEBI:29035"/>
        <label>1</label>
    </ligand>
</feature>
<dbReference type="InterPro" id="IPR000160">
    <property type="entry name" value="GGDEF_dom"/>
</dbReference>
<accession>A0A1M5YG87</accession>
<proteinExistence type="inferred from homology"/>
<reference evidence="10 11" key="1">
    <citation type="submission" date="2016-11" db="EMBL/GenBank/DDBJ databases">
        <authorList>
            <person name="Jaros S."/>
            <person name="Januszkiewicz K."/>
            <person name="Wedrychowicz H."/>
        </authorList>
    </citation>
    <scope>NUCLEOTIDE SEQUENCE [LARGE SCALE GENOMIC DNA]</scope>
    <source>
        <strain evidence="10 11">DSM 3089</strain>
    </source>
</reference>
<feature type="transmembrane region" description="Helical" evidence="8">
    <location>
        <begin position="12"/>
        <end position="29"/>
    </location>
</feature>
<dbReference type="Pfam" id="PF02272">
    <property type="entry name" value="DHHA1"/>
    <property type="match status" value="1"/>
</dbReference>
<organism evidence="10 11">
    <name type="scientific">Clostridium collagenovorans DSM 3089</name>
    <dbReference type="NCBI Taxonomy" id="1121306"/>
    <lineage>
        <taxon>Bacteria</taxon>
        <taxon>Bacillati</taxon>
        <taxon>Bacillota</taxon>
        <taxon>Clostridia</taxon>
        <taxon>Eubacteriales</taxon>
        <taxon>Clostridiaceae</taxon>
        <taxon>Clostridium</taxon>
    </lineage>
</organism>
<evidence type="ECO:0000256" key="1">
    <source>
        <dbReference type="ARBA" id="ARBA00004651"/>
    </source>
</evidence>
<keyword evidence="7" id="KW-0464">Manganese</keyword>
<dbReference type="Pfam" id="PF21370">
    <property type="entry name" value="PAS_GdpP"/>
    <property type="match status" value="1"/>
</dbReference>
<evidence type="ECO:0000313" key="11">
    <source>
        <dbReference type="Proteomes" id="UP000184526"/>
    </source>
</evidence>
<dbReference type="Gene3D" id="3.10.310.30">
    <property type="match status" value="1"/>
</dbReference>
<dbReference type="STRING" id="1121306.SAMN02745196_02909"/>
<keyword evidence="4 8" id="KW-1133">Transmembrane helix</keyword>
<dbReference type="InterPro" id="IPR003156">
    <property type="entry name" value="DHHA1_dom"/>
</dbReference>
<dbReference type="EC" id="3.1.4.-" evidence="6"/>
<dbReference type="GO" id="GO:0016787">
    <property type="term" value="F:hydrolase activity"/>
    <property type="evidence" value="ECO:0007669"/>
    <property type="project" value="UniProtKB-UniRule"/>
</dbReference>
<dbReference type="PIRSF" id="PIRSF026583">
    <property type="entry name" value="YybT"/>
    <property type="match status" value="1"/>
</dbReference>
<evidence type="ECO:0000256" key="5">
    <source>
        <dbReference type="ARBA" id="ARBA00023136"/>
    </source>
</evidence>
<keyword evidence="2 6" id="KW-1003">Cell membrane</keyword>
<keyword evidence="7" id="KW-0479">Metal-binding</keyword>
<comment type="function">
    <text evidence="6">Has phosphodiesterase (PDE) activity against cyclic-di-AMP (c-di-AMP).</text>
</comment>
<dbReference type="Gene3D" id="3.90.1640.10">
    <property type="entry name" value="inorganic pyrophosphatase (n-terminal core)"/>
    <property type="match status" value="1"/>
</dbReference>
<dbReference type="InterPro" id="IPR014528">
    <property type="entry name" value="GdpP/PdeA"/>
</dbReference>
<dbReference type="FunFam" id="3.90.1640.10:FF:000002">
    <property type="entry name" value="Cyclic-di-AMP phosphodiesterase"/>
    <property type="match status" value="1"/>
</dbReference>
<keyword evidence="11" id="KW-1185">Reference proteome</keyword>
<dbReference type="GO" id="GO:0005886">
    <property type="term" value="C:plasma membrane"/>
    <property type="evidence" value="ECO:0007669"/>
    <property type="project" value="UniProtKB-SubCell"/>
</dbReference>
<comment type="similarity">
    <text evidence="6">Belongs to the GdpP/PdeA phosphodiesterase family.</text>
</comment>
<comment type="subcellular location">
    <subcellularLocation>
        <location evidence="1">Cell membrane</location>
        <topology evidence="1">Multi-pass membrane protein</topology>
    </subcellularLocation>
</comment>
<feature type="binding site" evidence="7">
    <location>
        <position position="454"/>
    </location>
    <ligand>
        <name>Mn(2+)</name>
        <dbReference type="ChEBI" id="CHEBI:29035"/>
        <label>2</label>
    </ligand>
</feature>
<keyword evidence="3 8" id="KW-0812">Transmembrane</keyword>
<comment type="catalytic activity">
    <reaction evidence="6">
        <text>3',3'-c-di-AMP + H2O = 5'-O-phosphonoadenylyl-(3'-&gt;5')-adenosine + H(+)</text>
        <dbReference type="Rhea" id="RHEA:54420"/>
        <dbReference type="ChEBI" id="CHEBI:15377"/>
        <dbReference type="ChEBI" id="CHEBI:15378"/>
        <dbReference type="ChEBI" id="CHEBI:71500"/>
        <dbReference type="ChEBI" id="CHEBI:138171"/>
    </reaction>
</comment>
<dbReference type="GO" id="GO:0003676">
    <property type="term" value="F:nucleic acid binding"/>
    <property type="evidence" value="ECO:0007669"/>
    <property type="project" value="UniProtKB-UniRule"/>
</dbReference>
<dbReference type="InterPro" id="IPR051319">
    <property type="entry name" value="Oligoribo/pAp-PDE_c-di-AMP_PDE"/>
</dbReference>
<evidence type="ECO:0000259" key="9">
    <source>
        <dbReference type="PROSITE" id="PS50887"/>
    </source>
</evidence>
<dbReference type="PANTHER" id="PTHR47618:SF2">
    <property type="entry name" value="CYCLIC-DI-AMP PHOSPHODIESTERASE GDPP"/>
    <property type="match status" value="1"/>
</dbReference>
<name>A0A1M5YG87_9CLOT</name>
<evidence type="ECO:0000256" key="8">
    <source>
        <dbReference type="SAM" id="Phobius"/>
    </source>
</evidence>
<evidence type="ECO:0000256" key="6">
    <source>
        <dbReference type="PIRNR" id="PIRNR026583"/>
    </source>
</evidence>